<name>A0A3G5AJ20_9VIRU</name>
<reference evidence="1" key="1">
    <citation type="submission" date="2018-10" db="EMBL/GenBank/DDBJ databases">
        <title>Hidden diversity of soil giant viruses.</title>
        <authorList>
            <person name="Schulz F."/>
            <person name="Alteio L."/>
            <person name="Goudeau D."/>
            <person name="Ryan E.M."/>
            <person name="Malmstrom R.R."/>
            <person name="Blanchard J."/>
            <person name="Woyke T."/>
        </authorList>
    </citation>
    <scope>NUCLEOTIDE SEQUENCE</scope>
    <source>
        <strain evidence="1">SYV1</strain>
    </source>
</reference>
<evidence type="ECO:0000313" key="1">
    <source>
        <dbReference type="EMBL" id="AYV87166.1"/>
    </source>
</evidence>
<accession>A0A3G5AJ20</accession>
<organism evidence="1">
    <name type="scientific">Sylvanvirus sp</name>
    <dbReference type="NCBI Taxonomy" id="2487774"/>
    <lineage>
        <taxon>Viruses</taxon>
    </lineage>
</organism>
<protein>
    <submittedName>
        <fullName evidence="1">Uncharacterized protein</fullName>
    </submittedName>
</protein>
<proteinExistence type="predicted"/>
<sequence>MSISSSTPGIVATMGSSSKFHGEAKVSVTNITNKPIKTNNITLHFMVYNECLSDSY</sequence>
<dbReference type="EMBL" id="MK072536">
    <property type="protein sequence ID" value="AYV87166.1"/>
    <property type="molecule type" value="Genomic_DNA"/>
</dbReference>
<gene>
    <name evidence="1" type="ORF">Sylvanvirus30_8</name>
</gene>